<dbReference type="SMART" id="SM01012">
    <property type="entry name" value="ANTAR"/>
    <property type="match status" value="1"/>
</dbReference>
<dbReference type="InterPro" id="IPR036388">
    <property type="entry name" value="WH-like_DNA-bd_sf"/>
</dbReference>
<dbReference type="Gene3D" id="1.10.10.10">
    <property type="entry name" value="Winged helix-like DNA-binding domain superfamily/Winged helix DNA-binding domain"/>
    <property type="match status" value="1"/>
</dbReference>
<dbReference type="AlphaFoldDB" id="M9R4L8"/>
<dbReference type="Pfam" id="PF21332">
    <property type="entry name" value="AmiR_N"/>
    <property type="match status" value="1"/>
</dbReference>
<feature type="compositionally biased region" description="Basic and acidic residues" evidence="1">
    <location>
        <begin position="202"/>
        <end position="212"/>
    </location>
</feature>
<dbReference type="RefSeq" id="WP_015499585.1">
    <property type="nucleotide sequence ID" value="NC_020911.1"/>
</dbReference>
<dbReference type="EMBL" id="CP003740">
    <property type="protein sequence ID" value="AGI67559.1"/>
    <property type="molecule type" value="Genomic_DNA"/>
</dbReference>
<dbReference type="InterPro" id="IPR011006">
    <property type="entry name" value="CheY-like_superfamily"/>
</dbReference>
<dbReference type="InterPro" id="IPR005561">
    <property type="entry name" value="ANTAR"/>
</dbReference>
<dbReference type="PIRSF" id="PIRSF036382">
    <property type="entry name" value="RR_antiterm"/>
    <property type="match status" value="1"/>
</dbReference>
<organism evidence="3 4">
    <name type="scientific">Octadecabacter antarcticus 307</name>
    <dbReference type="NCBI Taxonomy" id="391626"/>
    <lineage>
        <taxon>Bacteria</taxon>
        <taxon>Pseudomonadati</taxon>
        <taxon>Pseudomonadota</taxon>
        <taxon>Alphaproteobacteria</taxon>
        <taxon>Rhodobacterales</taxon>
        <taxon>Roseobacteraceae</taxon>
        <taxon>Octadecabacter</taxon>
    </lineage>
</organism>
<reference evidence="3 4" key="1">
    <citation type="journal article" date="2013" name="PLoS ONE">
        <title>Poles Apart: Arctic and Antarctic Octadecabacter strains Share High Genome Plasticity and a New Type of Xanthorhodopsin.</title>
        <authorList>
            <person name="Vollmers J."/>
            <person name="Voget S."/>
            <person name="Dietrich S."/>
            <person name="Gollnow K."/>
            <person name="Smits M."/>
            <person name="Meyer K."/>
            <person name="Brinkhoff T."/>
            <person name="Simon M."/>
            <person name="Daniel R."/>
        </authorList>
    </citation>
    <scope>NUCLEOTIDE SEQUENCE [LARGE SCALE GENOMIC DNA]</scope>
    <source>
        <strain evidence="3 4">307</strain>
    </source>
</reference>
<dbReference type="Gene3D" id="3.40.50.2300">
    <property type="match status" value="1"/>
</dbReference>
<sequence length="220" mass="24248">MKSSITQNFRGLRASVIHPDDTNRQTLCAVLGKLGLVVNAVEAVNFGDFHNCDVVFVDADEGIEALPQTEQCVSDLLGLPCIALIGNEAPSRLARVVRRGCASHILKPVRNTGVYTALLLAMNDHTKRQKVAREIEVLQQRLAGRRVITQAIVGILNRHNVDADTAYAWLRAEAMSRRLTIDIVAQERVANPGFGMAHSSGKRPDLDQPKDNHKNRRSTQ</sequence>
<protein>
    <submittedName>
        <fullName evidence="3">Putative response regulator</fullName>
    </submittedName>
</protein>
<dbReference type="Proteomes" id="UP000005307">
    <property type="component" value="Chromosome"/>
</dbReference>
<feature type="domain" description="ANTAR" evidence="2">
    <location>
        <begin position="128"/>
        <end position="189"/>
    </location>
</feature>
<dbReference type="STRING" id="391626.OAN307_c19070"/>
<proteinExistence type="predicted"/>
<feature type="region of interest" description="Disordered" evidence="1">
    <location>
        <begin position="192"/>
        <end position="220"/>
    </location>
</feature>
<dbReference type="InterPro" id="IPR049021">
    <property type="entry name" value="AmiR_N"/>
</dbReference>
<dbReference type="HOGENOM" id="CLU_108803_0_1_5"/>
<evidence type="ECO:0000256" key="1">
    <source>
        <dbReference type="SAM" id="MobiDB-lite"/>
    </source>
</evidence>
<dbReference type="eggNOG" id="COG3707">
    <property type="taxonomic scope" value="Bacteria"/>
</dbReference>
<gene>
    <name evidence="3" type="ORF">OAN307_c19070</name>
</gene>
<evidence type="ECO:0000313" key="3">
    <source>
        <dbReference type="EMBL" id="AGI67559.1"/>
    </source>
</evidence>
<keyword evidence="4" id="KW-1185">Reference proteome</keyword>
<dbReference type="GO" id="GO:0003723">
    <property type="term" value="F:RNA binding"/>
    <property type="evidence" value="ECO:0007669"/>
    <property type="project" value="InterPro"/>
</dbReference>
<dbReference type="SUPFAM" id="SSF52172">
    <property type="entry name" value="CheY-like"/>
    <property type="match status" value="1"/>
</dbReference>
<dbReference type="InterPro" id="IPR008327">
    <property type="entry name" value="Sig_transdc_resp-reg_antiterm"/>
</dbReference>
<evidence type="ECO:0000259" key="2">
    <source>
        <dbReference type="PROSITE" id="PS50921"/>
    </source>
</evidence>
<dbReference type="KEGG" id="oat:OAN307_c19070"/>
<evidence type="ECO:0000313" key="4">
    <source>
        <dbReference type="Proteomes" id="UP000005307"/>
    </source>
</evidence>
<accession>M9R4L8</accession>
<name>M9R4L8_9RHOB</name>
<dbReference type="PROSITE" id="PS50921">
    <property type="entry name" value="ANTAR"/>
    <property type="match status" value="1"/>
</dbReference>
<dbReference type="OrthoDB" id="6159164at2"/>
<dbReference type="Pfam" id="PF03861">
    <property type="entry name" value="ANTAR"/>
    <property type="match status" value="1"/>
</dbReference>